<comment type="caution">
    <text evidence="4">The sequence shown here is derived from an EMBL/GenBank/DDBJ whole genome shotgun (WGS) entry which is preliminary data.</text>
</comment>
<dbReference type="InterPro" id="IPR045153">
    <property type="entry name" value="Est1/Ebs1-like"/>
</dbReference>
<feature type="compositionally biased region" description="Polar residues" evidence="1">
    <location>
        <begin position="924"/>
        <end position="933"/>
    </location>
</feature>
<protein>
    <recommendedName>
        <fullName evidence="6">Protein SMG7</fullName>
    </recommendedName>
</protein>
<organism evidence="4 5">
    <name type="scientific">Boletus reticuloceps</name>
    <dbReference type="NCBI Taxonomy" id="495285"/>
    <lineage>
        <taxon>Eukaryota</taxon>
        <taxon>Fungi</taxon>
        <taxon>Dikarya</taxon>
        <taxon>Basidiomycota</taxon>
        <taxon>Agaricomycotina</taxon>
        <taxon>Agaricomycetes</taxon>
        <taxon>Agaricomycetidae</taxon>
        <taxon>Boletales</taxon>
        <taxon>Boletineae</taxon>
        <taxon>Boletaceae</taxon>
        <taxon>Boletoideae</taxon>
        <taxon>Boletus</taxon>
    </lineage>
</organism>
<evidence type="ECO:0000313" key="4">
    <source>
        <dbReference type="EMBL" id="KAG6380081.1"/>
    </source>
</evidence>
<feature type="domain" description="Telomerase activating protein Est1-like N-terminal" evidence="3">
    <location>
        <begin position="60"/>
        <end position="220"/>
    </location>
</feature>
<dbReference type="Proteomes" id="UP000683000">
    <property type="component" value="Unassembled WGS sequence"/>
</dbReference>
<feature type="region of interest" description="Disordered" evidence="1">
    <location>
        <begin position="864"/>
        <end position="885"/>
    </location>
</feature>
<evidence type="ECO:0000259" key="2">
    <source>
        <dbReference type="Pfam" id="PF10373"/>
    </source>
</evidence>
<feature type="domain" description="DNA/RNA-binding" evidence="2">
    <location>
        <begin position="262"/>
        <end position="573"/>
    </location>
</feature>
<dbReference type="EMBL" id="JAGFBS010000003">
    <property type="protein sequence ID" value="KAG6380081.1"/>
    <property type="molecule type" value="Genomic_DNA"/>
</dbReference>
<dbReference type="SUPFAM" id="SSF48452">
    <property type="entry name" value="TPR-like"/>
    <property type="match status" value="1"/>
</dbReference>
<reference evidence="4" key="1">
    <citation type="submission" date="2021-03" db="EMBL/GenBank/DDBJ databases">
        <title>Evolutionary innovations through gain and loss of genes in the ectomycorrhizal Boletales.</title>
        <authorList>
            <person name="Wu G."/>
            <person name="Miyauchi S."/>
            <person name="Morin E."/>
            <person name="Yang Z.-L."/>
            <person name="Xu J."/>
            <person name="Martin F.M."/>
        </authorList>
    </citation>
    <scope>NUCLEOTIDE SEQUENCE</scope>
    <source>
        <strain evidence="4">BR01</strain>
    </source>
</reference>
<dbReference type="Gene3D" id="1.25.40.10">
    <property type="entry name" value="Tetratricopeptide repeat domain"/>
    <property type="match status" value="1"/>
</dbReference>
<accession>A0A8I2YX51</accession>
<evidence type="ECO:0000259" key="3">
    <source>
        <dbReference type="Pfam" id="PF10374"/>
    </source>
</evidence>
<keyword evidence="5" id="KW-1185">Reference proteome</keyword>
<feature type="region of interest" description="Disordered" evidence="1">
    <location>
        <begin position="725"/>
        <end position="770"/>
    </location>
</feature>
<dbReference type="InterPro" id="IPR018834">
    <property type="entry name" value="DNA/RNA-bd_Est1-type"/>
</dbReference>
<name>A0A8I2YX51_9AGAM</name>
<feature type="region of interest" description="Disordered" evidence="1">
    <location>
        <begin position="223"/>
        <end position="251"/>
    </location>
</feature>
<evidence type="ECO:0000313" key="5">
    <source>
        <dbReference type="Proteomes" id="UP000683000"/>
    </source>
</evidence>
<feature type="region of interest" description="Disordered" evidence="1">
    <location>
        <begin position="924"/>
        <end position="948"/>
    </location>
</feature>
<feature type="compositionally biased region" description="Polar residues" evidence="1">
    <location>
        <begin position="866"/>
        <end position="877"/>
    </location>
</feature>
<dbReference type="Pfam" id="PF10374">
    <property type="entry name" value="EST1"/>
    <property type="match status" value="1"/>
</dbReference>
<feature type="compositionally biased region" description="Basic and acidic residues" evidence="1">
    <location>
        <begin position="689"/>
        <end position="710"/>
    </location>
</feature>
<dbReference type="InterPro" id="IPR019458">
    <property type="entry name" value="Est1-like_N"/>
</dbReference>
<dbReference type="InterPro" id="IPR011990">
    <property type="entry name" value="TPR-like_helical_dom_sf"/>
</dbReference>
<sequence length="948" mass="105155">MSDSASHLAREAKGLHQGLKELLKTHNPWDKEVEFSRKNLRRQYLRLLLVEPYATESKDAETHLWMQTSYQFISHYKQSLATLERTLQSAPRHQPRQGGHGPVEYRRLIQRFRQFLSDEEKFWMQFVSRYQRSFALHQARFVLVALSVLTPSDDANLPSLPDSGVSNGVSNQTHARNHILFPPEESTPVPDPAEHESRLAILSKAIVCLGDIARYRELYNEAGGRPKAGREDGAAPTKRGGRRRGGIPGFDSIPRARNYDKAIQCYEQARLLVPYEGNSSHQLAILAFYQGDMFSSLFHYYRALCVRQPYDTASENVKKILNKALDQQIKKTRDVPQTTVTESGEVPPRLRVDYFKENIVLLHALWRLGSDKIKMNPVAHANDVSEDFQSLVSDRILPIETVSKVVVLSQGALWKHRMIRDNSPPSNRRSSGLPDSSIIESHILTHVLAIHRVLLEIGAAELAAPPEDAAENDLAQRITAPFRRTLPALRIASKWLVANIKYVLNAVGPPVGAQLSPTGRGTREVLIEGLPLFWAKFAQFYSALSAIFPSARLPPLTTPLDEDIDLKGFLPLRDLLVDEGTLADASGHETEGQQNGTASHGREKVHPNEEQLMRIWDLLKDARTLAKLEICPIHLDVNTFSFDDGFSAVSFADIHESVVHVPDQIIPYVSQGTSGRENDPEDDAMTDTSRTDDDPVGDAFREALDGHGPVDDEDDGEVILWNPRALGSPPAPVPAVLPTTPLQRSATKVDESPPLTTTPGRRAPKSPVIVPGTTAQDLLNNVMGTKRGSIDVLRPQRPATSSSIQPQFPFPLGPNAPPSIWSTSLDHSQPSPHFQSSQTISAIGPGHRESLSLSLGTPQHIPQPPFQASHTLSSPMTHFTEHRQSQWQKSNSVSFIDPAIVSAATISQTTTHYGVPTSYQGFSDSHTQQYNRSGQHHKSPTRAWGVHG</sequence>
<dbReference type="PANTHER" id="PTHR15696:SF36">
    <property type="entry name" value="NONSENSE-MEDIATED MRNA DECAY FACTOR"/>
    <property type="match status" value="1"/>
</dbReference>
<evidence type="ECO:0000256" key="1">
    <source>
        <dbReference type="SAM" id="MobiDB-lite"/>
    </source>
</evidence>
<evidence type="ECO:0008006" key="6">
    <source>
        <dbReference type="Google" id="ProtNLM"/>
    </source>
</evidence>
<dbReference type="Pfam" id="PF10373">
    <property type="entry name" value="EST1_DNA_bind"/>
    <property type="match status" value="1"/>
</dbReference>
<gene>
    <name evidence="4" type="ORF">JVT61DRAFT_8163</name>
</gene>
<proteinExistence type="predicted"/>
<feature type="region of interest" description="Disordered" evidence="1">
    <location>
        <begin position="586"/>
        <end position="606"/>
    </location>
</feature>
<feature type="region of interest" description="Disordered" evidence="1">
    <location>
        <begin position="669"/>
        <end position="712"/>
    </location>
</feature>
<dbReference type="PANTHER" id="PTHR15696">
    <property type="entry name" value="SMG-7 SUPPRESSOR WITH MORPHOLOGICAL EFFECT ON GENITALIA PROTEIN 7"/>
    <property type="match status" value="1"/>
</dbReference>
<dbReference type="AlphaFoldDB" id="A0A8I2YX51"/>
<dbReference type="OrthoDB" id="69928at2759"/>